<evidence type="ECO:0000313" key="1">
    <source>
        <dbReference type="EMBL" id="UWQ43792.1"/>
    </source>
</evidence>
<dbReference type="RefSeq" id="WP_259966146.1">
    <property type="nucleotide sequence ID" value="NZ_CP081055.1"/>
</dbReference>
<dbReference type="EMBL" id="CP081055">
    <property type="protein sequence ID" value="UWQ43792.1"/>
    <property type="molecule type" value="Genomic_DNA"/>
</dbReference>
<evidence type="ECO:0000313" key="2">
    <source>
        <dbReference type="Proteomes" id="UP001058514"/>
    </source>
</evidence>
<protein>
    <submittedName>
        <fullName evidence="1">Uncharacterized protein</fullName>
    </submittedName>
</protein>
<accession>A0ABY5WQW3</accession>
<keyword evidence="2" id="KW-1185">Reference proteome</keyword>
<dbReference type="Proteomes" id="UP001058514">
    <property type="component" value="Plasmid unnamed4"/>
</dbReference>
<proteinExistence type="predicted"/>
<keyword evidence="1" id="KW-0614">Plasmid</keyword>
<geneLocation type="plasmid" evidence="1 2">
    <name>unnamed4</name>
</geneLocation>
<sequence length="54" mass="6022">MFSAIFHPFFVDKTPAFYLHVVIKRQSIKEIKQAVVPVAAASQLRAGGHTLAKR</sequence>
<reference evidence="1" key="1">
    <citation type="submission" date="2021-08" db="EMBL/GenBank/DDBJ databases">
        <authorList>
            <person name="Nwanade C."/>
            <person name="Wang M."/>
            <person name="Masoudi A."/>
            <person name="Yu Z."/>
            <person name="Liu J."/>
        </authorList>
    </citation>
    <scope>NUCLEOTIDE SEQUENCE</scope>
    <source>
        <strain evidence="1">S166</strain>
        <plasmid evidence="1">unnamed4</plasmid>
    </source>
</reference>
<name>A0ABY5WQW3_9RHOB</name>
<organism evidence="1 2">
    <name type="scientific">Leisingera aquaemixtae</name>
    <dbReference type="NCBI Taxonomy" id="1396826"/>
    <lineage>
        <taxon>Bacteria</taxon>
        <taxon>Pseudomonadati</taxon>
        <taxon>Pseudomonadota</taxon>
        <taxon>Alphaproteobacteria</taxon>
        <taxon>Rhodobacterales</taxon>
        <taxon>Roseobacteraceae</taxon>
        <taxon>Leisingera</taxon>
    </lineage>
</organism>
<gene>
    <name evidence="1" type="ORF">K3718_20570</name>
</gene>